<gene>
    <name evidence="10" type="primary">srrB</name>
    <name evidence="10" type="ORF">MBHS_02688</name>
</gene>
<dbReference type="GO" id="GO:0016020">
    <property type="term" value="C:membrane"/>
    <property type="evidence" value="ECO:0007669"/>
    <property type="project" value="InterPro"/>
</dbReference>
<keyword evidence="3" id="KW-0597">Phosphoprotein</keyword>
<dbReference type="Gene3D" id="6.10.340.10">
    <property type="match status" value="1"/>
</dbReference>
<dbReference type="AlphaFoldDB" id="A0A1H6F9Q6"/>
<dbReference type="GO" id="GO:0004673">
    <property type="term" value="F:protein histidine kinase activity"/>
    <property type="evidence" value="ECO:0007669"/>
    <property type="project" value="UniProtKB-EC"/>
</dbReference>
<sequence>MADLIYQNQVKEIKNTSHRLSRQNALKLLVHFEIKPKLAGHLDQFLQNINAHQLIVVNPQKQRLAQAVKPDFEILNNFQDFTHNALLEVALKEDRSVASSEHIKLNGQSFLAISAISPIHRSDRVKARSNAPNKRSDNSAIIGAVIVHYILNNNAQLSERIQDLLGVDAVIYQNGQAINYKTLQHTLSPPHIKPALYQQLISTPGNLEVAEIDFDGQLAEYQSVKNISGQAIAVLAISRSAAPYMQTILKAGLSMLGIMLFCIIGASVLGYWLAHSILGPLNHLLNGVKRITSGDLSYEISLDLKDEMGTLATAFNGMSRQLHELVETLEQRIEQATHKLQNALAHLAAIIDNMPDGLLVTDNRTLIIQVNPALSAMFPNYNNPESGSESLLEKECTQFNAEISELIHQSRLYPNKVHSAEIKLAGEHIGQAVATAIIQKDSLHEEAGTYIGSQYIGSVVLIRDITREKEIDQMMKNTIDTLTRVGAALSAERI</sequence>
<dbReference type="GO" id="GO:0000160">
    <property type="term" value="P:phosphorelay signal transduction system"/>
    <property type="evidence" value="ECO:0007669"/>
    <property type="project" value="UniProtKB-KW"/>
</dbReference>
<feature type="coiled-coil region" evidence="7">
    <location>
        <begin position="319"/>
        <end position="346"/>
    </location>
</feature>
<evidence type="ECO:0000256" key="4">
    <source>
        <dbReference type="ARBA" id="ARBA00022679"/>
    </source>
</evidence>
<dbReference type="SUPFAM" id="SSF55785">
    <property type="entry name" value="PYP-like sensor domain (PAS domain)"/>
    <property type="match status" value="1"/>
</dbReference>
<dbReference type="PANTHER" id="PTHR45436">
    <property type="entry name" value="SENSOR HISTIDINE KINASE YKOH"/>
    <property type="match status" value="1"/>
</dbReference>
<dbReference type="CDD" id="cd06225">
    <property type="entry name" value="HAMP"/>
    <property type="match status" value="1"/>
</dbReference>
<protein>
    <recommendedName>
        <fullName evidence="2">histidine kinase</fullName>
        <ecNumber evidence="2">2.7.13.3</ecNumber>
    </recommendedName>
</protein>
<keyword evidence="8" id="KW-0472">Membrane</keyword>
<reference evidence="10 11" key="1">
    <citation type="submission" date="2016-10" db="EMBL/GenBank/DDBJ databases">
        <authorList>
            <person name="de Groot N.N."/>
        </authorList>
    </citation>
    <scope>NUCLEOTIDE SEQUENCE [LARGE SCALE GENOMIC DNA]</scope>
    <source>
        <strain evidence="10">MBHS1</strain>
    </source>
</reference>
<evidence type="ECO:0000256" key="1">
    <source>
        <dbReference type="ARBA" id="ARBA00000085"/>
    </source>
</evidence>
<dbReference type="PANTHER" id="PTHR45436:SF5">
    <property type="entry name" value="SENSOR HISTIDINE KINASE TRCS"/>
    <property type="match status" value="1"/>
</dbReference>
<comment type="catalytic activity">
    <reaction evidence="1">
        <text>ATP + protein L-histidine = ADP + protein N-phospho-L-histidine.</text>
        <dbReference type="EC" id="2.7.13.3"/>
    </reaction>
</comment>
<dbReference type="InterPro" id="IPR035965">
    <property type="entry name" value="PAS-like_dom_sf"/>
</dbReference>
<evidence type="ECO:0000259" key="9">
    <source>
        <dbReference type="PROSITE" id="PS50885"/>
    </source>
</evidence>
<keyword evidence="8" id="KW-0812">Transmembrane</keyword>
<keyword evidence="8" id="KW-1133">Transmembrane helix</keyword>
<dbReference type="InterPro" id="IPR000014">
    <property type="entry name" value="PAS"/>
</dbReference>
<proteinExistence type="predicted"/>
<keyword evidence="6" id="KW-0902">Two-component regulatory system</keyword>
<dbReference type="Proteomes" id="UP000236724">
    <property type="component" value="Unassembled WGS sequence"/>
</dbReference>
<evidence type="ECO:0000256" key="6">
    <source>
        <dbReference type="ARBA" id="ARBA00023012"/>
    </source>
</evidence>
<dbReference type="Pfam" id="PF13188">
    <property type="entry name" value="PAS_8"/>
    <property type="match status" value="1"/>
</dbReference>
<feature type="transmembrane region" description="Helical" evidence="8">
    <location>
        <begin position="253"/>
        <end position="274"/>
    </location>
</feature>
<keyword evidence="4 10" id="KW-0808">Transferase</keyword>
<keyword evidence="7" id="KW-0175">Coiled coil</keyword>
<keyword evidence="5" id="KW-0418">Kinase</keyword>
<keyword evidence="11" id="KW-1185">Reference proteome</keyword>
<evidence type="ECO:0000256" key="7">
    <source>
        <dbReference type="SAM" id="Coils"/>
    </source>
</evidence>
<dbReference type="Gene3D" id="3.30.450.20">
    <property type="entry name" value="PAS domain"/>
    <property type="match status" value="1"/>
</dbReference>
<evidence type="ECO:0000256" key="2">
    <source>
        <dbReference type="ARBA" id="ARBA00012438"/>
    </source>
</evidence>
<dbReference type="Pfam" id="PF00672">
    <property type="entry name" value="HAMP"/>
    <property type="match status" value="1"/>
</dbReference>
<evidence type="ECO:0000313" key="11">
    <source>
        <dbReference type="Proteomes" id="UP000236724"/>
    </source>
</evidence>
<evidence type="ECO:0000313" key="10">
    <source>
        <dbReference type="EMBL" id="SEH06822.1"/>
    </source>
</evidence>
<dbReference type="SUPFAM" id="SSF158472">
    <property type="entry name" value="HAMP domain-like"/>
    <property type="match status" value="1"/>
</dbReference>
<dbReference type="InterPro" id="IPR003660">
    <property type="entry name" value="HAMP_dom"/>
</dbReference>
<evidence type="ECO:0000256" key="3">
    <source>
        <dbReference type="ARBA" id="ARBA00022553"/>
    </source>
</evidence>
<dbReference type="SMART" id="SM00304">
    <property type="entry name" value="HAMP"/>
    <property type="match status" value="1"/>
</dbReference>
<dbReference type="EMBL" id="FMSV02000507">
    <property type="protein sequence ID" value="SEH06822.1"/>
    <property type="molecule type" value="Genomic_DNA"/>
</dbReference>
<dbReference type="InterPro" id="IPR050428">
    <property type="entry name" value="TCS_sensor_his_kinase"/>
</dbReference>
<organism evidence="10 11">
    <name type="scientific">Candidatus Venteria ishoeyi</name>
    <dbReference type="NCBI Taxonomy" id="1899563"/>
    <lineage>
        <taxon>Bacteria</taxon>
        <taxon>Pseudomonadati</taxon>
        <taxon>Pseudomonadota</taxon>
        <taxon>Gammaproteobacteria</taxon>
        <taxon>Thiotrichales</taxon>
        <taxon>Thiotrichaceae</taxon>
        <taxon>Venteria</taxon>
    </lineage>
</organism>
<accession>A0A1H6F9Q6</accession>
<dbReference type="EC" id="2.7.13.3" evidence="2"/>
<dbReference type="PROSITE" id="PS50885">
    <property type="entry name" value="HAMP"/>
    <property type="match status" value="1"/>
</dbReference>
<evidence type="ECO:0000256" key="8">
    <source>
        <dbReference type="SAM" id="Phobius"/>
    </source>
</evidence>
<evidence type="ECO:0000256" key="5">
    <source>
        <dbReference type="ARBA" id="ARBA00022777"/>
    </source>
</evidence>
<feature type="domain" description="HAMP" evidence="9">
    <location>
        <begin position="275"/>
        <end position="327"/>
    </location>
</feature>
<name>A0A1H6F9Q6_9GAMM</name>